<dbReference type="CDD" id="cd03401">
    <property type="entry name" value="SPFH_prohibitin"/>
    <property type="match status" value="1"/>
</dbReference>
<dbReference type="InterPro" id="IPR036013">
    <property type="entry name" value="Band_7/SPFH_dom_sf"/>
</dbReference>
<keyword evidence="3" id="KW-1133">Transmembrane helix</keyword>
<gene>
    <name evidence="5" type="ORF">CPter91_2737</name>
</gene>
<sequence length="347" mass="38503">MQILEDSWQPHSGNAELYFYHSLLPSDKTLKACKNGIARQWELPAWIYSNKGNWMLDLQKKSFIKLGLIGFGLLILVLWIWPFGSVPTGNRGVVTSFGKIVGIENEGLVILPPWKKLTIFSIRAERADVEDAEGSTSDTQPVKVSMTVRYSISTNSVAEVYEKYSHDGDLSSYVQTATQEVFKAVTAKYSAPDLIARRSQVSVDISTALRDKLKIYGAQVIGIDMRTFSFSPSYMAAINEKVTQEQLRLGAENKLKTVEAEQKQKVAVAEAEAQAMRASADGEAYSQLKIATAQADALKIQNAALAQNKDVLELRRIEVDMVRAKQWKGDVPTTMYGSAPIPFVTNK</sequence>
<evidence type="ECO:0000256" key="2">
    <source>
        <dbReference type="SAM" id="Coils"/>
    </source>
</evidence>
<dbReference type="EMBL" id="CP013234">
    <property type="protein sequence ID" value="AMP05085.1"/>
    <property type="molecule type" value="Genomic_DNA"/>
</dbReference>
<evidence type="ECO:0000256" key="1">
    <source>
        <dbReference type="ARBA" id="ARBA00004167"/>
    </source>
</evidence>
<comment type="subcellular location">
    <subcellularLocation>
        <location evidence="1">Membrane</location>
        <topology evidence="1">Single-pass membrane protein</topology>
    </subcellularLocation>
</comment>
<organism evidence="5 6">
    <name type="scientific">Collimonas pratensis</name>
    <dbReference type="NCBI Taxonomy" id="279113"/>
    <lineage>
        <taxon>Bacteria</taxon>
        <taxon>Pseudomonadati</taxon>
        <taxon>Pseudomonadota</taxon>
        <taxon>Betaproteobacteria</taxon>
        <taxon>Burkholderiales</taxon>
        <taxon>Oxalobacteraceae</taxon>
        <taxon>Collimonas</taxon>
    </lineage>
</organism>
<evidence type="ECO:0000313" key="6">
    <source>
        <dbReference type="Proteomes" id="UP000074561"/>
    </source>
</evidence>
<keyword evidence="2" id="KW-0175">Coiled coil</keyword>
<proteinExistence type="predicted"/>
<dbReference type="Proteomes" id="UP000074561">
    <property type="component" value="Chromosome"/>
</dbReference>
<protein>
    <submittedName>
        <fullName evidence="5">SPFH domain / Band 7 family protein</fullName>
    </submittedName>
</protein>
<name>A0A127Q5J7_9BURK</name>
<dbReference type="SMART" id="SM00244">
    <property type="entry name" value="PHB"/>
    <property type="match status" value="1"/>
</dbReference>
<dbReference type="SUPFAM" id="SSF117892">
    <property type="entry name" value="Band 7/SPFH domain"/>
    <property type="match status" value="1"/>
</dbReference>
<keyword evidence="3" id="KW-0472">Membrane</keyword>
<dbReference type="InterPro" id="IPR001107">
    <property type="entry name" value="Band_7"/>
</dbReference>
<keyword evidence="3" id="KW-0812">Transmembrane</keyword>
<dbReference type="PANTHER" id="PTHR23222">
    <property type="entry name" value="PROHIBITIN"/>
    <property type="match status" value="1"/>
</dbReference>
<dbReference type="STRING" id="279113.CPter91_2737"/>
<dbReference type="Gene3D" id="3.30.479.30">
    <property type="entry name" value="Band 7 domain"/>
    <property type="match status" value="1"/>
</dbReference>
<dbReference type="AlphaFoldDB" id="A0A127Q5J7"/>
<feature type="domain" description="Band 7" evidence="4">
    <location>
        <begin position="81"/>
        <end position="242"/>
    </location>
</feature>
<dbReference type="GO" id="GO:0016020">
    <property type="term" value="C:membrane"/>
    <property type="evidence" value="ECO:0007669"/>
    <property type="project" value="UniProtKB-SubCell"/>
</dbReference>
<evidence type="ECO:0000256" key="3">
    <source>
        <dbReference type="SAM" id="Phobius"/>
    </source>
</evidence>
<feature type="transmembrane region" description="Helical" evidence="3">
    <location>
        <begin position="63"/>
        <end position="81"/>
    </location>
</feature>
<reference evidence="5 6" key="1">
    <citation type="submission" date="2015-11" db="EMBL/GenBank/DDBJ databases">
        <title>Exploring the genomic traits of fungus-feeding bacterial genus Collimonas.</title>
        <authorList>
            <person name="Song C."/>
            <person name="Schmidt R."/>
            <person name="de Jager V."/>
            <person name="Krzyzanowska D."/>
            <person name="Jongedijk E."/>
            <person name="Cankar K."/>
            <person name="Beekwilder J."/>
            <person name="van Veen A."/>
            <person name="de Boer W."/>
            <person name="van Veen J.A."/>
            <person name="Garbeva P."/>
        </authorList>
    </citation>
    <scope>NUCLEOTIDE SEQUENCE [LARGE SCALE GENOMIC DNA]</scope>
    <source>
        <strain evidence="5 6">Ter91</strain>
    </source>
</reference>
<dbReference type="PATRIC" id="fig|279113.9.peg.2701"/>
<dbReference type="InterPro" id="IPR000163">
    <property type="entry name" value="Prohibitin"/>
</dbReference>
<dbReference type="Pfam" id="PF01145">
    <property type="entry name" value="Band_7"/>
    <property type="match status" value="1"/>
</dbReference>
<dbReference type="KEGG" id="cpra:CPter91_2737"/>
<feature type="coiled-coil region" evidence="2">
    <location>
        <begin position="288"/>
        <end position="315"/>
    </location>
</feature>
<evidence type="ECO:0000313" key="5">
    <source>
        <dbReference type="EMBL" id="AMP05085.1"/>
    </source>
</evidence>
<evidence type="ECO:0000259" key="4">
    <source>
        <dbReference type="SMART" id="SM00244"/>
    </source>
</evidence>
<dbReference type="PANTHER" id="PTHR23222:SF0">
    <property type="entry name" value="PROHIBITIN 1"/>
    <property type="match status" value="1"/>
</dbReference>
<accession>A0A127Q5J7</accession>